<reference evidence="2 3" key="1">
    <citation type="journal article" date="2010" name="Nature">
        <title>The Ectocarpus genome and the independent evolution of multicellularity in brown algae.</title>
        <authorList>
            <person name="Cock J.M."/>
            <person name="Sterck L."/>
            <person name="Rouze P."/>
            <person name="Scornet D."/>
            <person name="Allen A.E."/>
            <person name="Amoutzias G."/>
            <person name="Anthouard V."/>
            <person name="Artiguenave F."/>
            <person name="Aury J.M."/>
            <person name="Badger J.H."/>
            <person name="Beszteri B."/>
            <person name="Billiau K."/>
            <person name="Bonnet E."/>
            <person name="Bothwell J.H."/>
            <person name="Bowler C."/>
            <person name="Boyen C."/>
            <person name="Brownlee C."/>
            <person name="Carrano C.J."/>
            <person name="Charrier B."/>
            <person name="Cho G.Y."/>
            <person name="Coelho S.M."/>
            <person name="Collen J."/>
            <person name="Corre E."/>
            <person name="Da Silva C."/>
            <person name="Delage L."/>
            <person name="Delaroque N."/>
            <person name="Dittami S.M."/>
            <person name="Doulbeau S."/>
            <person name="Elias M."/>
            <person name="Farnham G."/>
            <person name="Gachon C.M."/>
            <person name="Gschloessl B."/>
            <person name="Heesch S."/>
            <person name="Jabbari K."/>
            <person name="Jubin C."/>
            <person name="Kawai H."/>
            <person name="Kimura K."/>
            <person name="Kloareg B."/>
            <person name="Kupper F.C."/>
            <person name="Lang D."/>
            <person name="Le Bail A."/>
            <person name="Leblanc C."/>
            <person name="Lerouge P."/>
            <person name="Lohr M."/>
            <person name="Lopez P.J."/>
            <person name="Martens C."/>
            <person name="Maumus F."/>
            <person name="Michel G."/>
            <person name="Miranda-Saavedra D."/>
            <person name="Morales J."/>
            <person name="Moreau H."/>
            <person name="Motomura T."/>
            <person name="Nagasato C."/>
            <person name="Napoli C.A."/>
            <person name="Nelson D.R."/>
            <person name="Nyvall-Collen P."/>
            <person name="Peters A.F."/>
            <person name="Pommier C."/>
            <person name="Potin P."/>
            <person name="Poulain J."/>
            <person name="Quesneville H."/>
            <person name="Read B."/>
            <person name="Rensing S.A."/>
            <person name="Ritter A."/>
            <person name="Rousvoal S."/>
            <person name="Samanta M."/>
            <person name="Samson G."/>
            <person name="Schroeder D.C."/>
            <person name="Segurens B."/>
            <person name="Strittmatter M."/>
            <person name="Tonon T."/>
            <person name="Tregear J.W."/>
            <person name="Valentin K."/>
            <person name="von Dassow P."/>
            <person name="Yamagishi T."/>
            <person name="Van de Peer Y."/>
            <person name="Wincker P."/>
        </authorList>
    </citation>
    <scope>NUCLEOTIDE SEQUENCE [LARGE SCALE GENOMIC DNA]</scope>
    <source>
        <strain evidence="3">Ec32 / CCAP1310/4</strain>
    </source>
</reference>
<dbReference type="InParanoid" id="D8LEC9"/>
<gene>
    <name evidence="2" type="ORF">Esi_0013_0148</name>
</gene>
<evidence type="ECO:0000313" key="2">
    <source>
        <dbReference type="EMBL" id="CBN74214.1"/>
    </source>
</evidence>
<accession>D8LEC9</accession>
<name>D8LEC9_ECTSI</name>
<keyword evidence="1" id="KW-0812">Transmembrane</keyword>
<keyword evidence="1" id="KW-1133">Transmembrane helix</keyword>
<dbReference type="Proteomes" id="UP000002630">
    <property type="component" value="Unassembled WGS sequence"/>
</dbReference>
<feature type="transmembrane region" description="Helical" evidence="1">
    <location>
        <begin position="49"/>
        <end position="71"/>
    </location>
</feature>
<dbReference type="AlphaFoldDB" id="D8LEC9"/>
<keyword evidence="1" id="KW-0472">Membrane</keyword>
<sequence length="151" mass="16996">MVRSANVGSKIAGMFSRAKVLLPGYRRAAKELAERQQLGLEFAAYKWKMAVGGVAFTVLILILVLSMVILLRWWGKRQADRESALVHTVEESRAETATANEKTMLIEAQRDLQRLGMLFLNGAIIKEEEKTKKAERDLATCRAKYDVRATL</sequence>
<dbReference type="EMBL" id="FN649760">
    <property type="protein sequence ID" value="CBN74214.1"/>
    <property type="molecule type" value="Genomic_DNA"/>
</dbReference>
<protein>
    <submittedName>
        <fullName evidence="2">Uncharacterized protein</fullName>
    </submittedName>
</protein>
<evidence type="ECO:0000313" key="3">
    <source>
        <dbReference type="Proteomes" id="UP000002630"/>
    </source>
</evidence>
<organism evidence="2 3">
    <name type="scientific">Ectocarpus siliculosus</name>
    <name type="common">Brown alga</name>
    <name type="synonym">Conferva siliculosa</name>
    <dbReference type="NCBI Taxonomy" id="2880"/>
    <lineage>
        <taxon>Eukaryota</taxon>
        <taxon>Sar</taxon>
        <taxon>Stramenopiles</taxon>
        <taxon>Ochrophyta</taxon>
        <taxon>PX clade</taxon>
        <taxon>Phaeophyceae</taxon>
        <taxon>Ectocarpales</taxon>
        <taxon>Ectocarpaceae</taxon>
        <taxon>Ectocarpus</taxon>
    </lineage>
</organism>
<evidence type="ECO:0000256" key="1">
    <source>
        <dbReference type="SAM" id="Phobius"/>
    </source>
</evidence>
<keyword evidence="3" id="KW-1185">Reference proteome</keyword>
<proteinExistence type="predicted"/>